<protein>
    <submittedName>
        <fullName evidence="2">Uncharacterized protein</fullName>
    </submittedName>
</protein>
<accession>A0A3B6TNZ7</accession>
<proteinExistence type="predicted"/>
<sequence length="79" mass="8141">MMKSFVVPVILMLAITALFVGSSSARRLGGNVQTGESAAGVVTGESILQLLQRLYLQNLQGPSCKTNNPNGGCPPPPSG</sequence>
<dbReference type="Gramene" id="TraesARI7D03G04417270.1">
    <property type="protein sequence ID" value="TraesARI7D03G04417270.1.CDS1"/>
    <property type="gene ID" value="TraesARI7D03G04417270"/>
</dbReference>
<keyword evidence="3" id="KW-1185">Reference proteome</keyword>
<evidence type="ECO:0000313" key="2">
    <source>
        <dbReference type="EnsemblPlants" id="TraesCS7D02G201800.1.cds1"/>
    </source>
</evidence>
<evidence type="ECO:0000313" key="3">
    <source>
        <dbReference type="Proteomes" id="UP000019116"/>
    </source>
</evidence>
<dbReference type="Gramene" id="TraesRN7D0100466700.1">
    <property type="protein sequence ID" value="TraesRN7D0100466700.1"/>
    <property type="gene ID" value="TraesRN7D0100466700"/>
</dbReference>
<dbReference type="Gramene" id="TraesCS7D02G201800.1">
    <property type="protein sequence ID" value="TraesCS7D02G201800.1.cds1"/>
    <property type="gene ID" value="TraesCS7D02G201800"/>
</dbReference>
<dbReference type="Gramene" id="TraesMAC7D03G04334210.1">
    <property type="protein sequence ID" value="TraesMAC7D03G04334210.1.CDS1"/>
    <property type="gene ID" value="TraesMAC7D03G04334210"/>
</dbReference>
<dbReference type="Gramene" id="TraesSTA7D03G04335420.1">
    <property type="protein sequence ID" value="TraesSTA7D03G04335420.1.CDS1"/>
    <property type="gene ID" value="TraesSTA7D03G04335420"/>
</dbReference>
<dbReference type="Gramene" id="TraesJUL7D03G04385520.1">
    <property type="protein sequence ID" value="TraesJUL7D03G04385520.1.CDS1"/>
    <property type="gene ID" value="TraesJUL7D03G04385520"/>
</dbReference>
<dbReference type="Gramene" id="TraesWEE_scaffold_067671_01G000200.1">
    <property type="protein sequence ID" value="TraesWEE_scaffold_067671_01G000200.1"/>
    <property type="gene ID" value="TraesWEE_scaffold_067671_01G000200"/>
</dbReference>
<dbReference type="Gramene" id="TraesNOR7D03G04390770.1">
    <property type="protein sequence ID" value="TraesNOR7D03G04390770.1.CDS1"/>
    <property type="gene ID" value="TraesNOR7D03G04390770"/>
</dbReference>
<dbReference type="AlphaFoldDB" id="A0A3B6TNZ7"/>
<name>A0A3B6TNZ7_WHEAT</name>
<dbReference type="Gramene" id="TraesLDM7D03G04348280.1">
    <property type="protein sequence ID" value="TraesLDM7D03G04348280.1.CDS1"/>
    <property type="gene ID" value="TraesLDM7D03G04348280"/>
</dbReference>
<dbReference type="Gramene" id="TraesJAG7D03G04324950.1">
    <property type="protein sequence ID" value="TraesJAG7D03G04324950.1.CDS1"/>
    <property type="gene ID" value="TraesJAG7D03G04324950"/>
</dbReference>
<dbReference type="Gramene" id="TraesROB_scaffold_068344_01G000300.1">
    <property type="protein sequence ID" value="TraesROB_scaffold_068344_01G000300.1"/>
    <property type="gene ID" value="TraesROB_scaffold_068344_01G000300"/>
</dbReference>
<reference evidence="2" key="2">
    <citation type="submission" date="2018-10" db="UniProtKB">
        <authorList>
            <consortium name="EnsemblPlants"/>
        </authorList>
    </citation>
    <scope>IDENTIFICATION</scope>
</reference>
<dbReference type="Gramene" id="TraesLAC7D03G04288870.1">
    <property type="protein sequence ID" value="TraesLAC7D03G04288870.1.CDS1"/>
    <property type="gene ID" value="TraesLAC7D03G04288870"/>
</dbReference>
<dbReference type="Gramene" id="TraesPARA_EIv1.0_2550700.1">
    <property type="protein sequence ID" value="TraesPARA_EIv1.0_2550700.1.CDS1"/>
    <property type="gene ID" value="TraesPARA_EIv1.0_2550700"/>
</dbReference>
<reference evidence="2" key="1">
    <citation type="submission" date="2018-08" db="EMBL/GenBank/DDBJ databases">
        <authorList>
            <person name="Rossello M."/>
        </authorList>
    </citation>
    <scope>NUCLEOTIDE SEQUENCE [LARGE SCALE GENOMIC DNA]</scope>
    <source>
        <strain evidence="2">cv. Chinese Spring</strain>
    </source>
</reference>
<dbReference type="PANTHER" id="PTHR35547">
    <property type="entry name" value="OS06G0249350 PROTEIN-RELATED"/>
    <property type="match status" value="1"/>
</dbReference>
<evidence type="ECO:0000256" key="1">
    <source>
        <dbReference type="SAM" id="SignalP"/>
    </source>
</evidence>
<organism evidence="2">
    <name type="scientific">Triticum aestivum</name>
    <name type="common">Wheat</name>
    <dbReference type="NCBI Taxonomy" id="4565"/>
    <lineage>
        <taxon>Eukaryota</taxon>
        <taxon>Viridiplantae</taxon>
        <taxon>Streptophyta</taxon>
        <taxon>Embryophyta</taxon>
        <taxon>Tracheophyta</taxon>
        <taxon>Spermatophyta</taxon>
        <taxon>Magnoliopsida</taxon>
        <taxon>Liliopsida</taxon>
        <taxon>Poales</taxon>
        <taxon>Poaceae</taxon>
        <taxon>BOP clade</taxon>
        <taxon>Pooideae</taxon>
        <taxon>Triticodae</taxon>
        <taxon>Triticeae</taxon>
        <taxon>Triticinae</taxon>
        <taxon>Triticum</taxon>
    </lineage>
</organism>
<dbReference type="PANTHER" id="PTHR35547:SF9">
    <property type="match status" value="1"/>
</dbReference>
<keyword evidence="1" id="KW-0732">Signal</keyword>
<dbReference type="Gramene" id="TraesCAD_scaffold_050346_01G000500.1">
    <property type="protein sequence ID" value="TraesCAD_scaffold_050346_01G000500.1"/>
    <property type="gene ID" value="TraesCAD_scaffold_050346_01G000500"/>
</dbReference>
<dbReference type="Gramene" id="TraesSYM7D03G04394880.1">
    <property type="protein sequence ID" value="TraesSYM7D03G04394880.1.CDS1"/>
    <property type="gene ID" value="TraesSYM7D03G04394880"/>
</dbReference>
<feature type="signal peptide" evidence="1">
    <location>
        <begin position="1"/>
        <end position="25"/>
    </location>
</feature>
<dbReference type="Gramene" id="TraesCS7D03G0450900.1">
    <property type="protein sequence ID" value="TraesCS7D03G0450900.1.CDS1"/>
    <property type="gene ID" value="TraesCS7D03G0450900"/>
</dbReference>
<feature type="chain" id="PRO_5043181231" evidence="1">
    <location>
        <begin position="26"/>
        <end position="79"/>
    </location>
</feature>
<dbReference type="Proteomes" id="UP000019116">
    <property type="component" value="Chromosome 7D"/>
</dbReference>
<dbReference type="Gramene" id="TraesCLE_scaffold_045453_01G000300.1">
    <property type="protein sequence ID" value="TraesCLE_scaffold_045453_01G000300.1"/>
    <property type="gene ID" value="TraesCLE_scaffold_045453_01G000300"/>
</dbReference>
<dbReference type="EnsemblPlants" id="TraesCS7D02G201800.1">
    <property type="protein sequence ID" value="TraesCS7D02G201800.1.cds1"/>
    <property type="gene ID" value="TraesCS7D02G201800"/>
</dbReference>